<evidence type="ECO:0000313" key="2">
    <source>
        <dbReference type="EMBL" id="NWJ67976.1"/>
    </source>
</evidence>
<dbReference type="EMBL" id="JACASV010000014">
    <property type="protein sequence ID" value="NWJ43204.1"/>
    <property type="molecule type" value="Genomic_DNA"/>
</dbReference>
<name>A0A7K4MQL9_9ARCH</name>
<accession>A0A7K4MQL9</accession>
<dbReference type="Proteomes" id="UP000527815">
    <property type="component" value="Unassembled WGS sequence"/>
</dbReference>
<proteinExistence type="predicted"/>
<reference evidence="1" key="2">
    <citation type="submission" date="2020-06" db="EMBL/GenBank/DDBJ databases">
        <authorList>
            <person name="Wang Y."/>
        </authorList>
    </citation>
    <scope>NUCLEOTIDE SEQUENCE</scope>
    <source>
        <strain evidence="2">D17</strain>
        <strain evidence="3">D1b</strain>
        <strain evidence="1">L15b</strain>
    </source>
</reference>
<evidence type="ECO:0000313" key="5">
    <source>
        <dbReference type="Proteomes" id="UP000527815"/>
    </source>
</evidence>
<gene>
    <name evidence="2" type="ORF">HX834_01280</name>
    <name evidence="1" type="ORF">HX837_03210</name>
    <name evidence="3" type="ORF">HX865_00245</name>
</gene>
<dbReference type="EMBL" id="JACASZ010000001">
    <property type="protein sequence ID" value="NWJ76936.1"/>
    <property type="molecule type" value="Genomic_DNA"/>
</dbReference>
<evidence type="ECO:0000313" key="3">
    <source>
        <dbReference type="EMBL" id="NWJ76936.1"/>
    </source>
</evidence>
<keyword evidence="6" id="KW-1185">Reference proteome</keyword>
<reference evidence="4 5" key="1">
    <citation type="journal article" date="2019" name="Environ. Microbiol.">
        <title>Genomics insights into ecotype formation of ammonia-oxidizing archaea in the deep ocean.</title>
        <authorList>
            <person name="Wang Y."/>
            <person name="Huang J.M."/>
            <person name="Cui G.J."/>
            <person name="Nunoura T."/>
            <person name="Takaki Y."/>
            <person name="Li W.L."/>
            <person name="Li J."/>
            <person name="Gao Z.M."/>
            <person name="Takai K."/>
            <person name="Zhang A.Q."/>
            <person name="Stepanauskas R."/>
        </authorList>
    </citation>
    <scope>NUCLEOTIDE SEQUENCE [LARGE SCALE GENOMIC DNA]</scope>
    <source>
        <strain evidence="2 6">D17</strain>
        <strain evidence="3 5">D1b</strain>
        <strain evidence="1 4">L15b</strain>
    </source>
</reference>
<comment type="caution">
    <text evidence="1">The sequence shown here is derived from an EMBL/GenBank/DDBJ whole genome shotgun (WGS) entry which is preliminary data.</text>
</comment>
<evidence type="ECO:0000313" key="6">
    <source>
        <dbReference type="Proteomes" id="UP000554454"/>
    </source>
</evidence>
<dbReference type="Proteomes" id="UP000554454">
    <property type="component" value="Unassembled WGS sequence"/>
</dbReference>
<dbReference type="Proteomes" id="UP000523105">
    <property type="component" value="Unassembled WGS sequence"/>
</dbReference>
<evidence type="ECO:0000313" key="1">
    <source>
        <dbReference type="EMBL" id="NWJ43204.1"/>
    </source>
</evidence>
<protein>
    <submittedName>
        <fullName evidence="1">Uncharacterized protein</fullName>
    </submittedName>
</protein>
<organism evidence="1 4">
    <name type="scientific">Marine Group I thaumarchaeote</name>
    <dbReference type="NCBI Taxonomy" id="2511932"/>
    <lineage>
        <taxon>Archaea</taxon>
        <taxon>Nitrososphaerota</taxon>
        <taxon>Marine Group I</taxon>
    </lineage>
</organism>
<dbReference type="AlphaFoldDB" id="A0A7K4MQL9"/>
<sequence length="58" mass="6811">MTLTDKEIKEALRLLDEMLEGNEREKQKGSAHAFRKFPYGMGHEQYNLLKKMIKILTS</sequence>
<dbReference type="EMBL" id="JACATA010000002">
    <property type="protein sequence ID" value="NWJ67976.1"/>
    <property type="molecule type" value="Genomic_DNA"/>
</dbReference>
<evidence type="ECO:0000313" key="4">
    <source>
        <dbReference type="Proteomes" id="UP000523105"/>
    </source>
</evidence>